<evidence type="ECO:0000313" key="3">
    <source>
        <dbReference type="Proteomes" id="UP000093000"/>
    </source>
</evidence>
<dbReference type="AlphaFoldDB" id="A0A1C7NL81"/>
<evidence type="ECO:0000313" key="2">
    <source>
        <dbReference type="EMBL" id="OBZ89599.1"/>
    </source>
</evidence>
<proteinExistence type="predicted"/>
<gene>
    <name evidence="2" type="ORF">A0J61_02351</name>
</gene>
<sequence length="86" mass="9092">MNSICISIKEPPLETSNDDFQAPILTKSKKQGTKAFSPPSLPSDLFAPGPSSSSCFSSAGNLDDTLTELFNKPTSSISKKKGANKN</sequence>
<protein>
    <submittedName>
        <fullName evidence="2">Uncharacterized protein</fullName>
    </submittedName>
</protein>
<comment type="caution">
    <text evidence="2">The sequence shown here is derived from an EMBL/GenBank/DDBJ whole genome shotgun (WGS) entry which is preliminary data.</text>
</comment>
<dbReference type="InParanoid" id="A0A1C7NL81"/>
<organism evidence="2 3">
    <name type="scientific">Choanephora cucurbitarum</name>
    <dbReference type="NCBI Taxonomy" id="101091"/>
    <lineage>
        <taxon>Eukaryota</taxon>
        <taxon>Fungi</taxon>
        <taxon>Fungi incertae sedis</taxon>
        <taxon>Mucoromycota</taxon>
        <taxon>Mucoromycotina</taxon>
        <taxon>Mucoromycetes</taxon>
        <taxon>Mucorales</taxon>
        <taxon>Mucorineae</taxon>
        <taxon>Choanephoraceae</taxon>
        <taxon>Choanephoroideae</taxon>
        <taxon>Choanephora</taxon>
    </lineage>
</organism>
<keyword evidence="3" id="KW-1185">Reference proteome</keyword>
<feature type="compositionally biased region" description="Low complexity" evidence="1">
    <location>
        <begin position="46"/>
        <end position="58"/>
    </location>
</feature>
<reference evidence="2 3" key="1">
    <citation type="submission" date="2016-03" db="EMBL/GenBank/DDBJ databases">
        <title>Choanephora cucurbitarum.</title>
        <authorList>
            <person name="Min B."/>
            <person name="Park H."/>
            <person name="Park J.-H."/>
            <person name="Shin H.-D."/>
            <person name="Choi I.-G."/>
        </authorList>
    </citation>
    <scope>NUCLEOTIDE SEQUENCE [LARGE SCALE GENOMIC DNA]</scope>
    <source>
        <strain evidence="2 3">KUS-F28377</strain>
    </source>
</reference>
<accession>A0A1C7NL81</accession>
<name>A0A1C7NL81_9FUNG</name>
<dbReference type="EMBL" id="LUGH01000087">
    <property type="protein sequence ID" value="OBZ89599.1"/>
    <property type="molecule type" value="Genomic_DNA"/>
</dbReference>
<evidence type="ECO:0000256" key="1">
    <source>
        <dbReference type="SAM" id="MobiDB-lite"/>
    </source>
</evidence>
<dbReference type="Proteomes" id="UP000093000">
    <property type="component" value="Unassembled WGS sequence"/>
</dbReference>
<feature type="region of interest" description="Disordered" evidence="1">
    <location>
        <begin position="1"/>
        <end position="58"/>
    </location>
</feature>